<dbReference type="EMBL" id="CP049074">
    <property type="protein sequence ID" value="QKR00408.1"/>
    <property type="molecule type" value="Genomic_DNA"/>
</dbReference>
<keyword evidence="1 2" id="KW-0694">RNA-binding</keyword>
<dbReference type="SUPFAM" id="SSF75471">
    <property type="entry name" value="YhbY-like"/>
    <property type="match status" value="1"/>
</dbReference>
<name>A0A6N0NYF4_9CREN</name>
<dbReference type="GO" id="GO:0003723">
    <property type="term" value="F:RNA binding"/>
    <property type="evidence" value="ECO:0007669"/>
    <property type="project" value="UniProtKB-UniRule"/>
</dbReference>
<sequence>MIEGSAEVRIGKKGFTEETKKEIERHLKEHEVIKIRLLDRSCDRLEVAQLIAKETKSELLDIRGRTFILKKDDSS</sequence>
<gene>
    <name evidence="4" type="ORF">GWK48_08510</name>
</gene>
<dbReference type="PANTHER" id="PTHR40065">
    <property type="entry name" value="RNA-BINDING PROTEIN YHBY"/>
    <property type="match status" value="1"/>
</dbReference>
<dbReference type="PANTHER" id="PTHR40065:SF3">
    <property type="entry name" value="RNA-BINDING PROTEIN YHBY"/>
    <property type="match status" value="1"/>
</dbReference>
<evidence type="ECO:0000259" key="3">
    <source>
        <dbReference type="PROSITE" id="PS51295"/>
    </source>
</evidence>
<reference evidence="4 5" key="1">
    <citation type="submission" date="2020-02" db="EMBL/GenBank/DDBJ databases">
        <title>Comparative genome analysis reveals the metabolism and evolution of the thermophilic archaeal genus Metallosphaera.</title>
        <authorList>
            <person name="Jiang C."/>
        </authorList>
    </citation>
    <scope>NUCLEOTIDE SEQUENCE [LARGE SCALE GENOMIC DNA]</scope>
    <source>
        <strain evidence="4 5">Ric-A</strain>
    </source>
</reference>
<dbReference type="InterPro" id="IPR051925">
    <property type="entry name" value="RNA-binding_domain"/>
</dbReference>
<protein>
    <submittedName>
        <fullName evidence="4">YhbY family RNA-binding protein</fullName>
    </submittedName>
</protein>
<proteinExistence type="predicted"/>
<dbReference type="Gene3D" id="3.30.110.60">
    <property type="entry name" value="YhbY-like"/>
    <property type="match status" value="1"/>
</dbReference>
<dbReference type="InterPro" id="IPR001890">
    <property type="entry name" value="RNA-binding_CRM"/>
</dbReference>
<dbReference type="PROSITE" id="PS51295">
    <property type="entry name" value="CRM"/>
    <property type="match status" value="1"/>
</dbReference>
<feature type="domain" description="CRM" evidence="3">
    <location>
        <begin position="1"/>
        <end position="75"/>
    </location>
</feature>
<accession>A0A6N0NYF4</accession>
<keyword evidence="5" id="KW-1185">Reference proteome</keyword>
<dbReference type="SMART" id="SM01103">
    <property type="entry name" value="CRS1_YhbY"/>
    <property type="match status" value="1"/>
</dbReference>
<organism evidence="4 5">
    <name type="scientific">Metallosphaera tengchongensis</name>
    <dbReference type="NCBI Taxonomy" id="1532350"/>
    <lineage>
        <taxon>Archaea</taxon>
        <taxon>Thermoproteota</taxon>
        <taxon>Thermoprotei</taxon>
        <taxon>Sulfolobales</taxon>
        <taxon>Sulfolobaceae</taxon>
        <taxon>Metallosphaera</taxon>
    </lineage>
</organism>
<evidence type="ECO:0000313" key="4">
    <source>
        <dbReference type="EMBL" id="QKR00408.1"/>
    </source>
</evidence>
<evidence type="ECO:0000313" key="5">
    <source>
        <dbReference type="Proteomes" id="UP000509301"/>
    </source>
</evidence>
<evidence type="ECO:0000256" key="2">
    <source>
        <dbReference type="PROSITE-ProRule" id="PRU00626"/>
    </source>
</evidence>
<dbReference type="KEGG" id="mten:GWK48_08510"/>
<dbReference type="Pfam" id="PF01985">
    <property type="entry name" value="CRS1_YhbY"/>
    <property type="match status" value="1"/>
</dbReference>
<dbReference type="InterPro" id="IPR035920">
    <property type="entry name" value="YhbY-like_sf"/>
</dbReference>
<dbReference type="Proteomes" id="UP000509301">
    <property type="component" value="Chromosome"/>
</dbReference>
<dbReference type="AlphaFoldDB" id="A0A6N0NYF4"/>
<evidence type="ECO:0000256" key="1">
    <source>
        <dbReference type="ARBA" id="ARBA00022884"/>
    </source>
</evidence>